<gene>
    <name evidence="4" type="ORF">DDJ31_35645</name>
    <name evidence="3" type="ORF">ELQ87_03710</name>
</gene>
<dbReference type="EMBL" id="CP029078">
    <property type="protein sequence ID" value="QCN90940.1"/>
    <property type="molecule type" value="Genomic_DNA"/>
</dbReference>
<reference evidence="3 5" key="2">
    <citation type="submission" date="2018-12" db="EMBL/GenBank/DDBJ databases">
        <title>Streptomyces griseoviridis F1-27 complete genome.</title>
        <authorList>
            <person name="Mariita R.M."/>
            <person name="Sello J.K."/>
        </authorList>
    </citation>
    <scope>NUCLEOTIDE SEQUENCE [LARGE SCALE GENOMIC DNA]</scope>
    <source>
        <strain evidence="3 5">F1-27</strain>
    </source>
</reference>
<dbReference type="OrthoDB" id="764352at2"/>
<keyword evidence="2" id="KW-0328">Glycosyltransferase</keyword>
<dbReference type="AlphaFoldDB" id="A0A3Q9KQA9"/>
<dbReference type="InterPro" id="IPR050426">
    <property type="entry name" value="Glycosyltransferase_28"/>
</dbReference>
<dbReference type="Proteomes" id="UP000271291">
    <property type="component" value="Chromosome"/>
</dbReference>
<dbReference type="SUPFAM" id="SSF53756">
    <property type="entry name" value="UDP-Glycosyltransferase/glycogen phosphorylase"/>
    <property type="match status" value="1"/>
</dbReference>
<protein>
    <submittedName>
        <fullName evidence="4">Glycosyl transferase</fullName>
    </submittedName>
    <submittedName>
        <fullName evidence="3">Glycosyltransferase</fullName>
    </submittedName>
</protein>
<dbReference type="GO" id="GO:0017000">
    <property type="term" value="P:antibiotic biosynthetic process"/>
    <property type="evidence" value="ECO:0007669"/>
    <property type="project" value="UniProtKB-ARBA"/>
</dbReference>
<sequence length="396" mass="41423">MSRYLLVVPPLTGHINPLVGVAAELTARGHEVEWCGYPDRVLAATGPGAVVHPCTLPATSELVRPPTLTGPAAFRFLWEDFFIPLAEAMAPAVTDAVRAFRPDAVVTDQHAVAGALVCERLGVPYFTSASTSAELVDPLAELPKVAAWLTDRLAALRAAIGDPDATGDPRFSPYGVLAFTSGDLLGDAADLPWERIHLVGPAIADRPGDPDFPWAALDPARELVLVSLGTANTDAGARFLGEAATALGLLGDRVQGVVADPGGQLTNPPPGVLVRPWVPQFELLGRARAVVSHGGHNTVCESLWHGLPLVLAPIRDDQPIVARQVAEAGAGVRVRFGKVTAPKLAEALRTVLDDTGGHRTAAEAVGRSLRAAGGRQAAADHLEQLVRAHPVASASR</sequence>
<dbReference type="Pfam" id="PF00201">
    <property type="entry name" value="UDPGT"/>
    <property type="match status" value="1"/>
</dbReference>
<keyword evidence="1 2" id="KW-0808">Transferase</keyword>
<dbReference type="PANTHER" id="PTHR48050:SF13">
    <property type="entry name" value="STEROL 3-BETA-GLUCOSYLTRANSFERASE UGT80A2"/>
    <property type="match status" value="1"/>
</dbReference>
<evidence type="ECO:0000256" key="2">
    <source>
        <dbReference type="RuleBase" id="RU003718"/>
    </source>
</evidence>
<evidence type="ECO:0000313" key="6">
    <source>
        <dbReference type="Proteomes" id="UP000501753"/>
    </source>
</evidence>
<evidence type="ECO:0000313" key="4">
    <source>
        <dbReference type="EMBL" id="QCN90940.1"/>
    </source>
</evidence>
<dbReference type="KEGG" id="sgd:ELQ87_03710"/>
<evidence type="ECO:0000313" key="5">
    <source>
        <dbReference type="Proteomes" id="UP000271291"/>
    </source>
</evidence>
<accession>A0A3Q9KQA9</accession>
<dbReference type="Proteomes" id="UP000501753">
    <property type="component" value="Chromosome"/>
</dbReference>
<proteinExistence type="inferred from homology"/>
<evidence type="ECO:0000313" key="3">
    <source>
        <dbReference type="EMBL" id="AZS83492.1"/>
    </source>
</evidence>
<dbReference type="EMBL" id="CP034687">
    <property type="protein sequence ID" value="AZS83492.1"/>
    <property type="molecule type" value="Genomic_DNA"/>
</dbReference>
<dbReference type="PANTHER" id="PTHR48050">
    <property type="entry name" value="STEROL 3-BETA-GLUCOSYLTRANSFERASE"/>
    <property type="match status" value="1"/>
</dbReference>
<name>A0A3Q9KQA9_STRGD</name>
<dbReference type="PROSITE" id="PS00375">
    <property type="entry name" value="UDPGT"/>
    <property type="match status" value="1"/>
</dbReference>
<dbReference type="GO" id="GO:0008194">
    <property type="term" value="F:UDP-glycosyltransferase activity"/>
    <property type="evidence" value="ECO:0007669"/>
    <property type="project" value="InterPro"/>
</dbReference>
<reference evidence="4 6" key="1">
    <citation type="submission" date="2018-04" db="EMBL/GenBank/DDBJ databases">
        <title>Complete genome sequences of Streptomyces griseoviridis K61 and characterization of antagonistic properties of biological control agents.</title>
        <authorList>
            <person name="Mariita R.M."/>
            <person name="Sello J.K."/>
        </authorList>
    </citation>
    <scope>NUCLEOTIDE SEQUENCE [LARGE SCALE GENOMIC DNA]</scope>
    <source>
        <strain evidence="4 6">K61</strain>
    </source>
</reference>
<dbReference type="InterPro" id="IPR002213">
    <property type="entry name" value="UDP_glucos_trans"/>
</dbReference>
<comment type="similarity">
    <text evidence="2">Belongs to the UDP-glycosyltransferase family.</text>
</comment>
<dbReference type="CDD" id="cd03784">
    <property type="entry name" value="GT1_Gtf-like"/>
    <property type="match status" value="1"/>
</dbReference>
<dbReference type="InterPro" id="IPR035595">
    <property type="entry name" value="UDP_glycos_trans_CS"/>
</dbReference>
<evidence type="ECO:0000256" key="1">
    <source>
        <dbReference type="ARBA" id="ARBA00022679"/>
    </source>
</evidence>
<dbReference type="RefSeq" id="WP_127176403.1">
    <property type="nucleotide sequence ID" value="NZ_CP029078.1"/>
</dbReference>
<dbReference type="Gene3D" id="3.40.50.2000">
    <property type="entry name" value="Glycogen Phosphorylase B"/>
    <property type="match status" value="2"/>
</dbReference>
<keyword evidence="6" id="KW-1185">Reference proteome</keyword>
<organism evidence="3 5">
    <name type="scientific">Streptomyces griseoviridis</name>
    <dbReference type="NCBI Taxonomy" id="45398"/>
    <lineage>
        <taxon>Bacteria</taxon>
        <taxon>Bacillati</taxon>
        <taxon>Actinomycetota</taxon>
        <taxon>Actinomycetes</taxon>
        <taxon>Kitasatosporales</taxon>
        <taxon>Streptomycetaceae</taxon>
        <taxon>Streptomyces</taxon>
    </lineage>
</organism>